<accession>A0ABN8P6U1</accession>
<dbReference type="SUPFAM" id="SSF50199">
    <property type="entry name" value="Staphylococcal nuclease"/>
    <property type="match status" value="1"/>
</dbReference>
<keyword evidence="1" id="KW-1133">Transmembrane helix</keyword>
<gene>
    <name evidence="3" type="ORF">PLOB_00038138</name>
</gene>
<dbReference type="PANTHER" id="PTHR28434:SF1">
    <property type="entry name" value="PROTEIN C3ORF33"/>
    <property type="match status" value="1"/>
</dbReference>
<evidence type="ECO:0000259" key="2">
    <source>
        <dbReference type="Pfam" id="PF00565"/>
    </source>
</evidence>
<keyword evidence="4" id="KW-1185">Reference proteome</keyword>
<dbReference type="Proteomes" id="UP001159405">
    <property type="component" value="Unassembled WGS sequence"/>
</dbReference>
<evidence type="ECO:0000313" key="3">
    <source>
        <dbReference type="EMBL" id="CAH3135912.1"/>
    </source>
</evidence>
<evidence type="ECO:0000313" key="4">
    <source>
        <dbReference type="Proteomes" id="UP001159405"/>
    </source>
</evidence>
<reference evidence="3 4" key="1">
    <citation type="submission" date="2022-05" db="EMBL/GenBank/DDBJ databases">
        <authorList>
            <consortium name="Genoscope - CEA"/>
            <person name="William W."/>
        </authorList>
    </citation>
    <scope>NUCLEOTIDE SEQUENCE [LARGE SCALE GENOMIC DNA]</scope>
</reference>
<keyword evidence="1" id="KW-0812">Transmembrane</keyword>
<feature type="transmembrane region" description="Helical" evidence="1">
    <location>
        <begin position="27"/>
        <end position="44"/>
    </location>
</feature>
<dbReference type="Gene3D" id="2.40.50.90">
    <property type="match status" value="1"/>
</dbReference>
<sequence>MEDEDEKDSEDDILTGFTNFVDNNLRVFRSLAWILAGAGVLLIARRTHVFSQFRAVSDVPTEFVTKNISFHGIVKEVRSDNTLGICHIPLLRGFSKVHSSSDTAGISSQNNLLNVSLPGVELREGGHQWLTDNVRLAKVRMIPLQITANNTLDCILYKRQGWFQSKCVNEELIRQGVAVTVHVATLAHSLPYHELQRRLLKAELRAEKKGVGIWVKPSLLERLQNMISFPAHGMKQVVSAAQNLSFTRIFSRKKKDS</sequence>
<keyword evidence="1" id="KW-0472">Membrane</keyword>
<dbReference type="InterPro" id="IPR042421">
    <property type="entry name" value="C3orf33-like"/>
</dbReference>
<organism evidence="3 4">
    <name type="scientific">Porites lobata</name>
    <dbReference type="NCBI Taxonomy" id="104759"/>
    <lineage>
        <taxon>Eukaryota</taxon>
        <taxon>Metazoa</taxon>
        <taxon>Cnidaria</taxon>
        <taxon>Anthozoa</taxon>
        <taxon>Hexacorallia</taxon>
        <taxon>Scleractinia</taxon>
        <taxon>Fungiina</taxon>
        <taxon>Poritidae</taxon>
        <taxon>Porites</taxon>
    </lineage>
</organism>
<proteinExistence type="predicted"/>
<dbReference type="InterPro" id="IPR035437">
    <property type="entry name" value="SNase_OB-fold_sf"/>
</dbReference>
<feature type="domain" description="TNase-like" evidence="2">
    <location>
        <begin position="151"/>
        <end position="215"/>
    </location>
</feature>
<dbReference type="EMBL" id="CALNXK010000056">
    <property type="protein sequence ID" value="CAH3135912.1"/>
    <property type="molecule type" value="Genomic_DNA"/>
</dbReference>
<name>A0ABN8P6U1_9CNID</name>
<comment type="caution">
    <text evidence="3">The sequence shown here is derived from an EMBL/GenBank/DDBJ whole genome shotgun (WGS) entry which is preliminary data.</text>
</comment>
<evidence type="ECO:0000256" key="1">
    <source>
        <dbReference type="SAM" id="Phobius"/>
    </source>
</evidence>
<dbReference type="Pfam" id="PF00565">
    <property type="entry name" value="SNase"/>
    <property type="match status" value="1"/>
</dbReference>
<dbReference type="PANTHER" id="PTHR28434">
    <property type="entry name" value="PROTEIN C3ORF33"/>
    <property type="match status" value="1"/>
</dbReference>
<dbReference type="InterPro" id="IPR016071">
    <property type="entry name" value="Staphylococal_nuclease_OB-fold"/>
</dbReference>
<protein>
    <recommendedName>
        <fullName evidence="2">TNase-like domain-containing protein</fullName>
    </recommendedName>
</protein>